<name>A0A6A5SP45_9PLEO</name>
<reference evidence="1" key="1">
    <citation type="journal article" date="2020" name="Stud. Mycol.">
        <title>101 Dothideomycetes genomes: a test case for predicting lifestyles and emergence of pathogens.</title>
        <authorList>
            <person name="Haridas S."/>
            <person name="Albert R."/>
            <person name="Binder M."/>
            <person name="Bloem J."/>
            <person name="Labutti K."/>
            <person name="Salamov A."/>
            <person name="Andreopoulos B."/>
            <person name="Baker S."/>
            <person name="Barry K."/>
            <person name="Bills G."/>
            <person name="Bluhm B."/>
            <person name="Cannon C."/>
            <person name="Castanera R."/>
            <person name="Culley D."/>
            <person name="Daum C."/>
            <person name="Ezra D."/>
            <person name="Gonzalez J."/>
            <person name="Henrissat B."/>
            <person name="Kuo A."/>
            <person name="Liang C."/>
            <person name="Lipzen A."/>
            <person name="Lutzoni F."/>
            <person name="Magnuson J."/>
            <person name="Mondo S."/>
            <person name="Nolan M."/>
            <person name="Ohm R."/>
            <person name="Pangilinan J."/>
            <person name="Park H.-J."/>
            <person name="Ramirez L."/>
            <person name="Alfaro M."/>
            <person name="Sun H."/>
            <person name="Tritt A."/>
            <person name="Yoshinaga Y."/>
            <person name="Zwiers L.-H."/>
            <person name="Turgeon B."/>
            <person name="Goodwin S."/>
            <person name="Spatafora J."/>
            <person name="Crous P."/>
            <person name="Grigoriev I."/>
        </authorList>
    </citation>
    <scope>NUCLEOTIDE SEQUENCE</scope>
    <source>
        <strain evidence="1">CBS 161.51</strain>
    </source>
</reference>
<organism evidence="1 2">
    <name type="scientific">Clathrospora elynae</name>
    <dbReference type="NCBI Taxonomy" id="706981"/>
    <lineage>
        <taxon>Eukaryota</taxon>
        <taxon>Fungi</taxon>
        <taxon>Dikarya</taxon>
        <taxon>Ascomycota</taxon>
        <taxon>Pezizomycotina</taxon>
        <taxon>Dothideomycetes</taxon>
        <taxon>Pleosporomycetidae</taxon>
        <taxon>Pleosporales</taxon>
        <taxon>Diademaceae</taxon>
        <taxon>Clathrospora</taxon>
    </lineage>
</organism>
<sequence length="202" mass="23027">MRMPTPSLHVDMHVWPMHPSYCNTLILHTSNHDDGANLMFSAFESSNFNEIRTWISTLKRYANCRQAGSVDACPPRGRRMLESTPWSRSSSFLAGYQLLKLGVFGCFGCSTTRIHRYSILESHLNPRHIKLNEQNGAMSSQYRRHPCLTTISLFVLLHRRETVGLDASLFLPATICPPTSWSVVCLSPRVLRYGHRVFLFEG</sequence>
<dbReference type="Proteomes" id="UP000800038">
    <property type="component" value="Unassembled WGS sequence"/>
</dbReference>
<accession>A0A6A5SP45</accession>
<proteinExistence type="predicted"/>
<dbReference type="AlphaFoldDB" id="A0A6A5SP45"/>
<protein>
    <submittedName>
        <fullName evidence="1">Uncharacterized protein</fullName>
    </submittedName>
</protein>
<keyword evidence="2" id="KW-1185">Reference proteome</keyword>
<gene>
    <name evidence="1" type="ORF">EJ02DRAFT_202339</name>
</gene>
<dbReference type="EMBL" id="ML976047">
    <property type="protein sequence ID" value="KAF1941434.1"/>
    <property type="molecule type" value="Genomic_DNA"/>
</dbReference>
<evidence type="ECO:0000313" key="1">
    <source>
        <dbReference type="EMBL" id="KAF1941434.1"/>
    </source>
</evidence>
<evidence type="ECO:0000313" key="2">
    <source>
        <dbReference type="Proteomes" id="UP000800038"/>
    </source>
</evidence>